<dbReference type="Gene3D" id="2.60.120.10">
    <property type="entry name" value="Jelly Rolls"/>
    <property type="match status" value="1"/>
</dbReference>
<feature type="domain" description="Cyclic nucleotide-binding" evidence="10">
    <location>
        <begin position="68"/>
        <end position="178"/>
    </location>
</feature>
<comment type="caution">
    <text evidence="11">The sequence shown here is derived from an EMBL/GenBank/DDBJ whole genome shotgun (WGS) entry which is preliminary data.</text>
</comment>
<evidence type="ECO:0000313" key="12">
    <source>
        <dbReference type="Proteomes" id="UP000284702"/>
    </source>
</evidence>
<reference evidence="11" key="1">
    <citation type="submission" date="2018-07" db="EMBL/GenBank/DDBJ databases">
        <title>Annotation of Aphanomyces astaci genome assembly.</title>
        <authorList>
            <person name="Studholme D.J."/>
        </authorList>
    </citation>
    <scope>NUCLEOTIDE SEQUENCE [LARGE SCALE GENOMIC DNA]</scope>
    <source>
        <strain evidence="11">Pc</strain>
    </source>
</reference>
<evidence type="ECO:0000256" key="5">
    <source>
        <dbReference type="ARBA" id="ARBA00023065"/>
    </source>
</evidence>
<keyword evidence="4" id="KW-1133">Transmembrane helix</keyword>
<dbReference type="InterPro" id="IPR014710">
    <property type="entry name" value="RmlC-like_jellyroll"/>
</dbReference>
<dbReference type="InterPro" id="IPR050866">
    <property type="entry name" value="CNG_cation_channel"/>
</dbReference>
<dbReference type="InterPro" id="IPR018488">
    <property type="entry name" value="cNMP-bd_CS"/>
</dbReference>
<organism evidence="11 12">
    <name type="scientific">Aphanomyces astaci</name>
    <name type="common">Crayfish plague agent</name>
    <dbReference type="NCBI Taxonomy" id="112090"/>
    <lineage>
        <taxon>Eukaryota</taxon>
        <taxon>Sar</taxon>
        <taxon>Stramenopiles</taxon>
        <taxon>Oomycota</taxon>
        <taxon>Saprolegniomycetes</taxon>
        <taxon>Saprolegniales</taxon>
        <taxon>Verrucalvaceae</taxon>
        <taxon>Aphanomyces</taxon>
    </lineage>
</organism>
<evidence type="ECO:0000256" key="8">
    <source>
        <dbReference type="ARBA" id="ARBA00023303"/>
    </source>
</evidence>
<dbReference type="Proteomes" id="UP000284702">
    <property type="component" value="Unassembled WGS sequence"/>
</dbReference>
<feature type="region of interest" description="Disordered" evidence="9">
    <location>
        <begin position="381"/>
        <end position="407"/>
    </location>
</feature>
<name>A0A3R7XZ77_APHAT</name>
<keyword evidence="8" id="KW-0407">Ion channel</keyword>
<feature type="region of interest" description="Disordered" evidence="9">
    <location>
        <begin position="464"/>
        <end position="485"/>
    </location>
</feature>
<dbReference type="InterPro" id="IPR018490">
    <property type="entry name" value="cNMP-bd_dom_sf"/>
</dbReference>
<feature type="compositionally biased region" description="Polar residues" evidence="9">
    <location>
        <begin position="267"/>
        <end position="276"/>
    </location>
</feature>
<evidence type="ECO:0000259" key="10">
    <source>
        <dbReference type="PROSITE" id="PS50042"/>
    </source>
</evidence>
<protein>
    <recommendedName>
        <fullName evidence="10">Cyclic nucleotide-binding domain-containing protein</fullName>
    </recommendedName>
</protein>
<dbReference type="PANTHER" id="PTHR45638">
    <property type="entry name" value="CYCLIC NUCLEOTIDE-GATED CATION CHANNEL SUBUNIT A"/>
    <property type="match status" value="1"/>
</dbReference>
<evidence type="ECO:0000256" key="4">
    <source>
        <dbReference type="ARBA" id="ARBA00022989"/>
    </source>
</evidence>
<dbReference type="VEuPathDB" id="FungiDB:H257_04707"/>
<dbReference type="InterPro" id="IPR000595">
    <property type="entry name" value="cNMP-bd_dom"/>
</dbReference>
<dbReference type="GO" id="GO:0016020">
    <property type="term" value="C:membrane"/>
    <property type="evidence" value="ECO:0007669"/>
    <property type="project" value="UniProtKB-SubCell"/>
</dbReference>
<keyword evidence="6" id="KW-0472">Membrane</keyword>
<keyword evidence="7" id="KW-1071">Ligand-gated ion channel</keyword>
<comment type="subcellular location">
    <subcellularLocation>
        <location evidence="1">Membrane</location>
        <topology evidence="1">Multi-pass membrane protein</topology>
    </subcellularLocation>
</comment>
<dbReference type="Gene3D" id="1.10.287.630">
    <property type="entry name" value="Helix hairpin bin"/>
    <property type="match status" value="1"/>
</dbReference>
<proteinExistence type="predicted"/>
<evidence type="ECO:0000256" key="3">
    <source>
        <dbReference type="ARBA" id="ARBA00022692"/>
    </source>
</evidence>
<accession>A0A3R7XZ77</accession>
<evidence type="ECO:0000256" key="6">
    <source>
        <dbReference type="ARBA" id="ARBA00023136"/>
    </source>
</evidence>
<keyword evidence="3" id="KW-0812">Transmembrane</keyword>
<feature type="region of interest" description="Disordered" evidence="9">
    <location>
        <begin position="294"/>
        <end position="351"/>
    </location>
</feature>
<keyword evidence="12" id="KW-1185">Reference proteome</keyword>
<feature type="region of interest" description="Disordered" evidence="9">
    <location>
        <begin position="257"/>
        <end position="277"/>
    </location>
</feature>
<dbReference type="SUPFAM" id="SSF51206">
    <property type="entry name" value="cAMP-binding domain-like"/>
    <property type="match status" value="1"/>
</dbReference>
<evidence type="ECO:0000256" key="7">
    <source>
        <dbReference type="ARBA" id="ARBA00023286"/>
    </source>
</evidence>
<keyword evidence="5" id="KW-0406">Ion transport</keyword>
<sequence>MDVISAEMRHYDLPMDLQRRVRRNYDYLWLNQRAYSEMSILNQPGISQPTRTTIALHLYRDLIESVPYFAGEDSKFLGRVCLALKTAVYLPDAYTRLLLSGTIAPSPRRVDTIIQEGDTGREMFFVRRGLVNVEVPTGPPHIQLKDGDFFGEMALVVDVRRTNTVRAVTICDLNVLSKNVSATYFHITSPKDKAIIEAELNDVVNETAKRRKNDTTSPYWHVLNAKRVGNKLKDISDKVRLAQERKPRLSTVMYRPRGRLSRPSAVSKGSTTSKRSIANPASIGRLLETIDVPMDDQRRQIVDNNGIPDKSPKTHDEELLPPTDNSVSRRKTVPKDPMSKGSIANPASTSRLLEAIDVPTDDQHRQMVDAVVRLTNGVRDKSAKTHDEDVLPPTDNAMGSSTPDTECGPPDTLIEPPNELCMLESLSNRLAVMEKSVSMLPQFVKAFEDAIKHVAVDVTRLLQQQQQQDQPPPEPLVVDSCYDVT</sequence>
<evidence type="ECO:0000256" key="9">
    <source>
        <dbReference type="SAM" id="MobiDB-lite"/>
    </source>
</evidence>
<keyword evidence="2" id="KW-0813">Transport</keyword>
<dbReference type="PROSITE" id="PS50042">
    <property type="entry name" value="CNMP_BINDING_3"/>
    <property type="match status" value="1"/>
</dbReference>
<evidence type="ECO:0000313" key="11">
    <source>
        <dbReference type="EMBL" id="RQM26604.1"/>
    </source>
</evidence>
<dbReference type="GO" id="GO:0005221">
    <property type="term" value="F:intracellularly cyclic nucleotide-activated monoatomic cation channel activity"/>
    <property type="evidence" value="ECO:0007669"/>
    <property type="project" value="InterPro"/>
</dbReference>
<dbReference type="PANTHER" id="PTHR45638:SF11">
    <property type="entry name" value="CYCLIC NUCLEOTIDE-GATED CATION CHANNEL SUBUNIT A"/>
    <property type="match status" value="1"/>
</dbReference>
<dbReference type="Pfam" id="PF00027">
    <property type="entry name" value="cNMP_binding"/>
    <property type="match status" value="1"/>
</dbReference>
<dbReference type="GO" id="GO:0044877">
    <property type="term" value="F:protein-containing complex binding"/>
    <property type="evidence" value="ECO:0007669"/>
    <property type="project" value="TreeGrafter"/>
</dbReference>
<evidence type="ECO:0000256" key="1">
    <source>
        <dbReference type="ARBA" id="ARBA00004141"/>
    </source>
</evidence>
<gene>
    <name evidence="11" type="ORF">B5M09_002378</name>
</gene>
<dbReference type="CDD" id="cd00038">
    <property type="entry name" value="CAP_ED"/>
    <property type="match status" value="1"/>
</dbReference>
<evidence type="ECO:0000256" key="2">
    <source>
        <dbReference type="ARBA" id="ARBA00022448"/>
    </source>
</evidence>
<dbReference type="EMBL" id="MZMZ02002267">
    <property type="protein sequence ID" value="RQM26604.1"/>
    <property type="molecule type" value="Genomic_DNA"/>
</dbReference>
<dbReference type="PROSITE" id="PS00888">
    <property type="entry name" value="CNMP_BINDING_1"/>
    <property type="match status" value="1"/>
</dbReference>
<dbReference type="AlphaFoldDB" id="A0A3R7XZ77"/>